<gene>
    <name evidence="2" type="ORF">IQ230_25610</name>
</gene>
<dbReference type="Proteomes" id="UP000651156">
    <property type="component" value="Unassembled WGS sequence"/>
</dbReference>
<name>A0ABR9UZ80_9CHRO</name>
<keyword evidence="1" id="KW-0732">Signal</keyword>
<evidence type="ECO:0000313" key="2">
    <source>
        <dbReference type="EMBL" id="MBE9193634.1"/>
    </source>
</evidence>
<keyword evidence="3" id="KW-1185">Reference proteome</keyword>
<organism evidence="2 3">
    <name type="scientific">Gloeocapsopsis crepidinum LEGE 06123</name>
    <dbReference type="NCBI Taxonomy" id="588587"/>
    <lineage>
        <taxon>Bacteria</taxon>
        <taxon>Bacillati</taxon>
        <taxon>Cyanobacteriota</taxon>
        <taxon>Cyanophyceae</taxon>
        <taxon>Oscillatoriophycideae</taxon>
        <taxon>Chroococcales</taxon>
        <taxon>Chroococcaceae</taxon>
        <taxon>Gloeocapsopsis</taxon>
    </lineage>
</organism>
<dbReference type="EMBL" id="JADEWN010000114">
    <property type="protein sequence ID" value="MBE9193634.1"/>
    <property type="molecule type" value="Genomic_DNA"/>
</dbReference>
<protein>
    <submittedName>
        <fullName evidence="2">Uncharacterized protein</fullName>
    </submittedName>
</protein>
<accession>A0ABR9UZ80</accession>
<reference evidence="2 3" key="1">
    <citation type="submission" date="2020-10" db="EMBL/GenBank/DDBJ databases">
        <authorList>
            <person name="Castelo-Branco R."/>
            <person name="Eusebio N."/>
            <person name="Adriana R."/>
            <person name="Vieira A."/>
            <person name="Brugerolle De Fraissinette N."/>
            <person name="Rezende De Castro R."/>
            <person name="Schneider M.P."/>
            <person name="Vasconcelos V."/>
            <person name="Leao P.N."/>
        </authorList>
    </citation>
    <scope>NUCLEOTIDE SEQUENCE [LARGE SCALE GENOMIC DNA]</scope>
    <source>
        <strain evidence="2 3">LEGE 06123</strain>
    </source>
</reference>
<comment type="caution">
    <text evidence="2">The sequence shown here is derived from an EMBL/GenBank/DDBJ whole genome shotgun (WGS) entry which is preliminary data.</text>
</comment>
<evidence type="ECO:0000256" key="1">
    <source>
        <dbReference type="SAM" id="SignalP"/>
    </source>
</evidence>
<feature type="signal peptide" evidence="1">
    <location>
        <begin position="1"/>
        <end position="28"/>
    </location>
</feature>
<feature type="chain" id="PRO_5046936506" evidence="1">
    <location>
        <begin position="29"/>
        <end position="60"/>
    </location>
</feature>
<dbReference type="RefSeq" id="WP_193935008.1">
    <property type="nucleotide sequence ID" value="NZ_CAWPMZ010000017.1"/>
</dbReference>
<evidence type="ECO:0000313" key="3">
    <source>
        <dbReference type="Proteomes" id="UP000651156"/>
    </source>
</evidence>
<proteinExistence type="predicted"/>
<sequence length="60" mass="6442">MRRPLISTLLVVGSSRLLFVLPPSVTYAQSPRVTPESVANLTASRETRVGIAGDKFTING</sequence>